<feature type="compositionally biased region" description="Low complexity" evidence="3">
    <location>
        <begin position="292"/>
        <end position="302"/>
    </location>
</feature>
<accession>A0A1J4KNB4</accession>
<dbReference type="Pfam" id="PF08777">
    <property type="entry name" value="RRM_3"/>
    <property type="match status" value="1"/>
</dbReference>
<evidence type="ECO:0000313" key="5">
    <source>
        <dbReference type="EMBL" id="OHT11190.1"/>
    </source>
</evidence>
<comment type="caution">
    <text evidence="5">The sequence shown here is derived from an EMBL/GenBank/DDBJ whole genome shotgun (WGS) entry which is preliminary data.</text>
</comment>
<feature type="compositionally biased region" description="Polar residues" evidence="3">
    <location>
        <begin position="457"/>
        <end position="477"/>
    </location>
</feature>
<dbReference type="OrthoDB" id="201398at2759"/>
<dbReference type="InterPro" id="IPR000504">
    <property type="entry name" value="RRM_dom"/>
</dbReference>
<dbReference type="InterPro" id="IPR035979">
    <property type="entry name" value="RBD_domain_sf"/>
</dbReference>
<feature type="region of interest" description="Disordered" evidence="3">
    <location>
        <begin position="22"/>
        <end position="65"/>
    </location>
</feature>
<keyword evidence="6" id="KW-1185">Reference proteome</keyword>
<feature type="compositionally biased region" description="Basic and acidic residues" evidence="3">
    <location>
        <begin position="52"/>
        <end position="64"/>
    </location>
</feature>
<dbReference type="EMBL" id="MLAK01000593">
    <property type="protein sequence ID" value="OHT11190.1"/>
    <property type="molecule type" value="Genomic_DNA"/>
</dbReference>
<feature type="region of interest" description="Disordered" evidence="3">
    <location>
        <begin position="424"/>
        <end position="477"/>
    </location>
</feature>
<evidence type="ECO:0000313" key="6">
    <source>
        <dbReference type="Proteomes" id="UP000179807"/>
    </source>
</evidence>
<feature type="compositionally biased region" description="Basic and acidic residues" evidence="3">
    <location>
        <begin position="30"/>
        <end position="44"/>
    </location>
</feature>
<dbReference type="Gene3D" id="3.30.70.330">
    <property type="match status" value="1"/>
</dbReference>
<dbReference type="SUPFAM" id="SSF54928">
    <property type="entry name" value="RNA-binding domain, RBD"/>
    <property type="match status" value="1"/>
</dbReference>
<dbReference type="Proteomes" id="UP000179807">
    <property type="component" value="Unassembled WGS sequence"/>
</dbReference>
<dbReference type="VEuPathDB" id="TrichDB:TRFO_01117"/>
<dbReference type="InterPro" id="IPR014886">
    <property type="entry name" value="La_xRRM"/>
</dbReference>
<protein>
    <recommendedName>
        <fullName evidence="4">RRM domain-containing protein</fullName>
    </recommendedName>
</protein>
<evidence type="ECO:0000259" key="4">
    <source>
        <dbReference type="PROSITE" id="PS50102"/>
    </source>
</evidence>
<keyword evidence="1 2" id="KW-0694">RNA-binding</keyword>
<reference evidence="5" key="1">
    <citation type="submission" date="2016-10" db="EMBL/GenBank/DDBJ databases">
        <authorList>
            <person name="Benchimol M."/>
            <person name="Almeida L.G."/>
            <person name="Vasconcelos A.T."/>
            <person name="Perreira-Neves A."/>
            <person name="Rosa I.A."/>
            <person name="Tasca T."/>
            <person name="Bogo M.R."/>
            <person name="de Souza W."/>
        </authorList>
    </citation>
    <scope>NUCLEOTIDE SEQUENCE [LARGE SCALE GENOMIC DNA]</scope>
    <source>
        <strain evidence="5">K</strain>
    </source>
</reference>
<feature type="compositionally biased region" description="Pro residues" evidence="3">
    <location>
        <begin position="442"/>
        <end position="452"/>
    </location>
</feature>
<feature type="compositionally biased region" description="Basic and acidic residues" evidence="3">
    <location>
        <begin position="245"/>
        <end position="291"/>
    </location>
</feature>
<feature type="domain" description="RRM" evidence="4">
    <location>
        <begin position="71"/>
        <end position="144"/>
    </location>
</feature>
<dbReference type="InterPro" id="IPR012677">
    <property type="entry name" value="Nucleotide-bd_a/b_plait_sf"/>
</dbReference>
<organism evidence="5 6">
    <name type="scientific">Tritrichomonas foetus</name>
    <dbReference type="NCBI Taxonomy" id="1144522"/>
    <lineage>
        <taxon>Eukaryota</taxon>
        <taxon>Metamonada</taxon>
        <taxon>Parabasalia</taxon>
        <taxon>Tritrichomonadida</taxon>
        <taxon>Tritrichomonadidae</taxon>
        <taxon>Tritrichomonas</taxon>
    </lineage>
</organism>
<dbReference type="RefSeq" id="XP_068364326.1">
    <property type="nucleotide sequence ID" value="XM_068489915.1"/>
</dbReference>
<feature type="compositionally biased region" description="Low complexity" evidence="3">
    <location>
        <begin position="506"/>
        <end position="516"/>
    </location>
</feature>
<sequence length="526" mass="59106">MKFIKFFFGKAFCMSDKNHDHHYRRHKDRRDRERASRDYDRPKTESYPNDRPFSRRNYDHRQHDNSNNPIHTVFLFNIDFQTTVDQLKEFASEFGEIQLFYQPPKKKGMVFITFYDIRNAIRMVDEGFGRVINGNAIKTAYAYQPPKYSKRDPRDICSSTFFDSTSSDSNLTVDDIKLAAAEFGEVKMVEFKEDSKKFDVVYYDLRAAKAACEKKEISIKNELVKIEYNLDEGIGEAPVLNETSLAKKEKRSDRESRSGSRSDSRSRDRSDRNDRNDRSEKRRSDSKRNRSPEPQNSSSQYPYPYPYPYPYQYPYGMQYPGFTDFSTLAAAAAAINPAMTPGITPGMPPPPPAAPAQLPAIIPQPTALMPPAMPPMSPAATNPALAHAAPPPNYSTPPVNPAVNASPTPTPTYSYNYMNSYPPTATATPQTGSYPPQMNQYNPPPAQNPAPSVPNSVPTQNNPAPVQNTVQNTQSAPPAQFQGLNFAQHPFFAQESKVDSTMPGKSSTSSSNTENSALKQMVELFS</sequence>
<evidence type="ECO:0000256" key="1">
    <source>
        <dbReference type="ARBA" id="ARBA00022884"/>
    </source>
</evidence>
<evidence type="ECO:0000256" key="3">
    <source>
        <dbReference type="SAM" id="MobiDB-lite"/>
    </source>
</evidence>
<dbReference type="SMART" id="SM00360">
    <property type="entry name" value="RRM"/>
    <property type="match status" value="1"/>
</dbReference>
<dbReference type="PROSITE" id="PS50102">
    <property type="entry name" value="RRM"/>
    <property type="match status" value="1"/>
</dbReference>
<dbReference type="GeneID" id="94824619"/>
<name>A0A1J4KNB4_9EUKA</name>
<proteinExistence type="predicted"/>
<dbReference type="GO" id="GO:0003723">
    <property type="term" value="F:RNA binding"/>
    <property type="evidence" value="ECO:0007669"/>
    <property type="project" value="UniProtKB-UniRule"/>
</dbReference>
<evidence type="ECO:0000256" key="2">
    <source>
        <dbReference type="PROSITE-ProRule" id="PRU00176"/>
    </source>
</evidence>
<dbReference type="AlphaFoldDB" id="A0A1J4KNB4"/>
<gene>
    <name evidence="5" type="ORF">TRFO_01117</name>
</gene>
<dbReference type="Pfam" id="PF00076">
    <property type="entry name" value="RRM_1"/>
    <property type="match status" value="1"/>
</dbReference>
<feature type="region of interest" description="Disordered" evidence="3">
    <location>
        <begin position="492"/>
        <end position="526"/>
    </location>
</feature>
<feature type="region of interest" description="Disordered" evidence="3">
    <location>
        <begin position="245"/>
        <end position="305"/>
    </location>
</feature>